<dbReference type="GeneID" id="65536451"/>
<evidence type="ECO:0000313" key="2">
    <source>
        <dbReference type="EMBL" id="ARE60811.1"/>
    </source>
</evidence>
<feature type="region of interest" description="Disordered" evidence="1">
    <location>
        <begin position="160"/>
        <end position="188"/>
    </location>
</feature>
<reference evidence="3" key="1">
    <citation type="submission" date="2016-04" db="EMBL/GenBank/DDBJ databases">
        <title>Complete Genome Sequences of Twelve Strains of a Stable Defined Moderately Diverse Mouse Microbiota 2 (sDMDMm2).</title>
        <authorList>
            <person name="Uchimura Y."/>
            <person name="Wyss M."/>
            <person name="Brugiroux S."/>
            <person name="Limenitakis J.P."/>
            <person name="Stecher B."/>
            <person name="McCoy K.D."/>
            <person name="Macpherson A.J."/>
        </authorList>
    </citation>
    <scope>NUCLEOTIDE SEQUENCE [LARGE SCALE GENOMIC DNA]</scope>
    <source>
        <strain evidence="3">YL27</strain>
    </source>
</reference>
<evidence type="ECO:0000313" key="3">
    <source>
        <dbReference type="Proteomes" id="UP000186351"/>
    </source>
</evidence>
<dbReference type="InterPro" id="IPR024355">
    <property type="entry name" value="TraQ_bacteroidetes"/>
</dbReference>
<dbReference type="Proteomes" id="UP000186351">
    <property type="component" value="Chromosome"/>
</dbReference>
<sequence length="188" mass="21246">MKTILNRIGSARVTPTRFFGFFLRSTTKALCGCWAIVFAFVLSLTSCDDDLDVQQSYPFTVEVMPYADKIANGETVELRMTIVPEGNYTNTLYTIRYFQYEGKGLLKLVDGPTLVNNDRVLLESKQFRLNYTAYSSESHELLITIEDNYGTRWEQTFEFNNNDSDDKGGSESTVVTPINPGTLTPISQ</sequence>
<gene>
    <name evidence="2" type="ORF">A4V02_06245</name>
</gene>
<evidence type="ECO:0000256" key="1">
    <source>
        <dbReference type="SAM" id="MobiDB-lite"/>
    </source>
</evidence>
<keyword evidence="3" id="KW-1185">Reference proteome</keyword>
<dbReference type="InterPro" id="IPR038707">
    <property type="entry name" value="TraQ_sf"/>
</dbReference>
<dbReference type="KEGG" id="pary:A4V02_06245"/>
<dbReference type="AlphaFoldDB" id="A0A1V0QE75"/>
<protein>
    <recommendedName>
        <fullName evidence="4">DUF3872 domain-containing protein</fullName>
    </recommendedName>
</protein>
<dbReference type="STRING" id="1796646.A4V02_06245"/>
<dbReference type="Pfam" id="PF12988">
    <property type="entry name" value="TraQ_transposon"/>
    <property type="match status" value="1"/>
</dbReference>
<dbReference type="EMBL" id="CP015402">
    <property type="protein sequence ID" value="ARE60811.1"/>
    <property type="molecule type" value="Genomic_DNA"/>
</dbReference>
<proteinExistence type="predicted"/>
<dbReference type="Gene3D" id="2.60.40.2410">
    <property type="entry name" value="Uncharacterised protein PF12988, DUF3872"/>
    <property type="match status" value="1"/>
</dbReference>
<dbReference type="OrthoDB" id="669114at2"/>
<dbReference type="RefSeq" id="WP_084274014.1">
    <property type="nucleotide sequence ID" value="NZ_CP015402.2"/>
</dbReference>
<accession>A0A1V0QE75</accession>
<evidence type="ECO:0008006" key="4">
    <source>
        <dbReference type="Google" id="ProtNLM"/>
    </source>
</evidence>
<feature type="compositionally biased region" description="Polar residues" evidence="1">
    <location>
        <begin position="170"/>
        <end position="188"/>
    </location>
</feature>
<name>A0A1V0QE75_9BACT</name>
<accession>A0A1Z2XJF6</accession>
<organism evidence="2 3">
    <name type="scientific">Muribaculum intestinale</name>
    <dbReference type="NCBI Taxonomy" id="1796646"/>
    <lineage>
        <taxon>Bacteria</taxon>
        <taxon>Pseudomonadati</taxon>
        <taxon>Bacteroidota</taxon>
        <taxon>Bacteroidia</taxon>
        <taxon>Bacteroidales</taxon>
        <taxon>Muribaculaceae</taxon>
        <taxon>Muribaculum</taxon>
    </lineage>
</organism>